<feature type="region of interest" description="Disordered" evidence="2">
    <location>
        <begin position="47"/>
        <end position="84"/>
    </location>
</feature>
<keyword evidence="5" id="KW-1185">Reference proteome</keyword>
<reference evidence="5" key="1">
    <citation type="submission" date="2023-01" db="EMBL/GenBank/DDBJ databases">
        <title>Key to firefly adult light organ development and bioluminescence: homeobox transcription factors regulate luciferase expression and transportation to peroxisome.</title>
        <authorList>
            <person name="Fu X."/>
        </authorList>
    </citation>
    <scope>NUCLEOTIDE SEQUENCE [LARGE SCALE GENOMIC DNA]</scope>
</reference>
<dbReference type="InterPro" id="IPR001878">
    <property type="entry name" value="Znf_CCHC"/>
</dbReference>
<keyword evidence="1" id="KW-0479">Metal-binding</keyword>
<protein>
    <recommendedName>
        <fullName evidence="3">CCHC-type domain-containing protein</fullName>
    </recommendedName>
</protein>
<organism evidence="4 5">
    <name type="scientific">Aquatica leii</name>
    <dbReference type="NCBI Taxonomy" id="1421715"/>
    <lineage>
        <taxon>Eukaryota</taxon>
        <taxon>Metazoa</taxon>
        <taxon>Ecdysozoa</taxon>
        <taxon>Arthropoda</taxon>
        <taxon>Hexapoda</taxon>
        <taxon>Insecta</taxon>
        <taxon>Pterygota</taxon>
        <taxon>Neoptera</taxon>
        <taxon>Endopterygota</taxon>
        <taxon>Coleoptera</taxon>
        <taxon>Polyphaga</taxon>
        <taxon>Elateriformia</taxon>
        <taxon>Elateroidea</taxon>
        <taxon>Lampyridae</taxon>
        <taxon>Luciolinae</taxon>
        <taxon>Aquatica</taxon>
    </lineage>
</organism>
<evidence type="ECO:0000256" key="1">
    <source>
        <dbReference type="PROSITE-ProRule" id="PRU00047"/>
    </source>
</evidence>
<dbReference type="PROSITE" id="PS50158">
    <property type="entry name" value="ZF_CCHC"/>
    <property type="match status" value="1"/>
</dbReference>
<evidence type="ECO:0000256" key="2">
    <source>
        <dbReference type="SAM" id="MobiDB-lite"/>
    </source>
</evidence>
<dbReference type="EMBL" id="JARPUR010000008">
    <property type="protein sequence ID" value="KAK4871709.1"/>
    <property type="molecule type" value="Genomic_DNA"/>
</dbReference>
<keyword evidence="1" id="KW-0863">Zinc-finger</keyword>
<dbReference type="AlphaFoldDB" id="A0AAN7SB31"/>
<dbReference type="GO" id="GO:0003676">
    <property type="term" value="F:nucleic acid binding"/>
    <property type="evidence" value="ECO:0007669"/>
    <property type="project" value="InterPro"/>
</dbReference>
<dbReference type="Proteomes" id="UP001353858">
    <property type="component" value="Unassembled WGS sequence"/>
</dbReference>
<comment type="caution">
    <text evidence="4">The sequence shown here is derived from an EMBL/GenBank/DDBJ whole genome shotgun (WGS) entry which is preliminary data.</text>
</comment>
<gene>
    <name evidence="4" type="ORF">RN001_015833</name>
</gene>
<dbReference type="InterPro" id="IPR036875">
    <property type="entry name" value="Znf_CCHC_sf"/>
</dbReference>
<evidence type="ECO:0000313" key="4">
    <source>
        <dbReference type="EMBL" id="KAK4871709.1"/>
    </source>
</evidence>
<feature type="domain" description="CCHC-type" evidence="3">
    <location>
        <begin position="263"/>
        <end position="276"/>
    </location>
</feature>
<keyword evidence="1" id="KW-0862">Zinc</keyword>
<dbReference type="GO" id="GO:0008270">
    <property type="term" value="F:zinc ion binding"/>
    <property type="evidence" value="ECO:0007669"/>
    <property type="project" value="UniProtKB-KW"/>
</dbReference>
<evidence type="ECO:0000313" key="5">
    <source>
        <dbReference type="Proteomes" id="UP001353858"/>
    </source>
</evidence>
<dbReference type="Pfam" id="PF00098">
    <property type="entry name" value="zf-CCHC"/>
    <property type="match status" value="1"/>
</dbReference>
<accession>A0AAN7SB31</accession>
<sequence length="319" mass="36578">MRYSKVVKMDTASSLIFETMKRIAPQRAKMVIINDKATTDIECAKETKNEGDKWKTVKKRKTKTKKENERAEEPAGKKGQKKGRSEAVLIKVANEEKYEEALRYIRKADIEGINVKIQGIRKTREGDVLLKVEKGIGKAEPLRARIAATTSREVKTLFTEVLLEIRDLDLISNEREVMEAIGTRYPTSKARMKKMFGTTRGQQIAQVLMDIETAEKITTDGHLHVGWTSCRVREKKELLRYHKCWETGHMSWDCKGPDRNSLCFRCGEGGHLIQECDREEKCPLCEAIEKGTEIGHRANSKNCSYERISIKQREIKTTE</sequence>
<feature type="compositionally biased region" description="Basic and acidic residues" evidence="2">
    <location>
        <begin position="65"/>
        <end position="76"/>
    </location>
</feature>
<evidence type="ECO:0000259" key="3">
    <source>
        <dbReference type="PROSITE" id="PS50158"/>
    </source>
</evidence>
<dbReference type="SMART" id="SM00343">
    <property type="entry name" value="ZnF_C2HC"/>
    <property type="match status" value="2"/>
</dbReference>
<name>A0AAN7SB31_9COLE</name>
<dbReference type="SUPFAM" id="SSF57756">
    <property type="entry name" value="Retrovirus zinc finger-like domains"/>
    <property type="match status" value="1"/>
</dbReference>
<proteinExistence type="predicted"/>
<dbReference type="Gene3D" id="4.10.60.10">
    <property type="entry name" value="Zinc finger, CCHC-type"/>
    <property type="match status" value="1"/>
</dbReference>